<dbReference type="Proteomes" id="UP001162891">
    <property type="component" value="Chromosome"/>
</dbReference>
<feature type="transmembrane region" description="Helical" evidence="1">
    <location>
        <begin position="273"/>
        <end position="295"/>
    </location>
</feature>
<gene>
    <name evidence="2" type="ORF">AMOR_47750</name>
</gene>
<organism evidence="2 3">
    <name type="scientific">Anaeromyxobacter oryzae</name>
    <dbReference type="NCBI Taxonomy" id="2918170"/>
    <lineage>
        <taxon>Bacteria</taxon>
        <taxon>Pseudomonadati</taxon>
        <taxon>Myxococcota</taxon>
        <taxon>Myxococcia</taxon>
        <taxon>Myxococcales</taxon>
        <taxon>Cystobacterineae</taxon>
        <taxon>Anaeromyxobacteraceae</taxon>
        <taxon>Anaeromyxobacter</taxon>
    </lineage>
</organism>
<name>A0ABN6MXT8_9BACT</name>
<proteinExistence type="predicted"/>
<feature type="transmembrane region" description="Helical" evidence="1">
    <location>
        <begin position="46"/>
        <end position="65"/>
    </location>
</feature>
<keyword evidence="1" id="KW-1133">Transmembrane helix</keyword>
<feature type="transmembrane region" description="Helical" evidence="1">
    <location>
        <begin position="244"/>
        <end position="261"/>
    </location>
</feature>
<keyword evidence="3" id="KW-1185">Reference proteome</keyword>
<reference evidence="3" key="1">
    <citation type="journal article" date="2022" name="Int. J. Syst. Evol. Microbiol.">
        <title>Anaeromyxobacter oryzae sp. nov., Anaeromyxobacter diazotrophicus sp. nov. and Anaeromyxobacter paludicola sp. nov., isolated from paddy soils.</title>
        <authorList>
            <person name="Itoh H."/>
            <person name="Xu Z."/>
            <person name="Mise K."/>
            <person name="Masuda Y."/>
            <person name="Ushijima N."/>
            <person name="Hayakawa C."/>
            <person name="Shiratori Y."/>
            <person name="Senoo K."/>
        </authorList>
    </citation>
    <scope>NUCLEOTIDE SEQUENCE [LARGE SCALE GENOMIC DNA]</scope>
    <source>
        <strain evidence="3">Red232</strain>
    </source>
</reference>
<feature type="transmembrane region" description="Helical" evidence="1">
    <location>
        <begin position="21"/>
        <end position="40"/>
    </location>
</feature>
<feature type="transmembrane region" description="Helical" evidence="1">
    <location>
        <begin position="77"/>
        <end position="97"/>
    </location>
</feature>
<evidence type="ECO:0000313" key="2">
    <source>
        <dbReference type="EMBL" id="BDG05779.1"/>
    </source>
</evidence>
<evidence type="ECO:0000256" key="1">
    <source>
        <dbReference type="SAM" id="Phobius"/>
    </source>
</evidence>
<accession>A0ABN6MXT8</accession>
<keyword evidence="1" id="KW-0812">Transmembrane</keyword>
<dbReference type="RefSeq" id="WP_248354903.1">
    <property type="nucleotide sequence ID" value="NZ_AP025591.1"/>
</dbReference>
<evidence type="ECO:0000313" key="3">
    <source>
        <dbReference type="Proteomes" id="UP001162891"/>
    </source>
</evidence>
<dbReference type="EMBL" id="AP025591">
    <property type="protein sequence ID" value="BDG05779.1"/>
    <property type="molecule type" value="Genomic_DNA"/>
</dbReference>
<protein>
    <submittedName>
        <fullName evidence="2">Uncharacterized protein</fullName>
    </submittedName>
</protein>
<keyword evidence="1" id="KW-0472">Membrane</keyword>
<sequence>MPDPRPPSPFTLWLEEALTGWILPVAGLVALGIAAGLYLLGYLPEGATAAVVAVLAGLLAAVHVVKPALAPRADGVARILAGIAAAGALVLAVVPPVESVTPGTPLIEGSLPERGATIALPASTPSHVRLLVHVPLPQTGTPEVRFRITGTEPPAEGKLERTYSSARVGRSGRTQVAHDRSSTYVATRLAGGAPALVLDRLSGERAGDLQVAVFPDRIPPALHWTLAIAVVLLAAAAEARLRKGSSAAVAGMAVAFGLLVADNATPTSAIGTTLGSVLLGGIAGAAAGGLAAFLAKRVVPAAPPPPRAAAAAAAQRSR</sequence>